<dbReference type="InterPro" id="IPR052196">
    <property type="entry name" value="Bact_Kbp"/>
</dbReference>
<dbReference type="InterPro" id="IPR036779">
    <property type="entry name" value="LysM_dom_sf"/>
</dbReference>
<evidence type="ECO:0000313" key="3">
    <source>
        <dbReference type="EMBL" id="MCA9382322.1"/>
    </source>
</evidence>
<organism evidence="3 4">
    <name type="scientific">Candidatus Dojkabacteria bacterium</name>
    <dbReference type="NCBI Taxonomy" id="2099670"/>
    <lineage>
        <taxon>Bacteria</taxon>
        <taxon>Candidatus Dojkabacteria</taxon>
    </lineage>
</organism>
<reference evidence="3" key="2">
    <citation type="journal article" date="2021" name="Microbiome">
        <title>Successional dynamics and alternative stable states in a saline activated sludge microbial community over 9 years.</title>
        <authorList>
            <person name="Wang Y."/>
            <person name="Ye J."/>
            <person name="Ju F."/>
            <person name="Liu L."/>
            <person name="Boyd J.A."/>
            <person name="Deng Y."/>
            <person name="Parks D.H."/>
            <person name="Jiang X."/>
            <person name="Yin X."/>
            <person name="Woodcroft B.J."/>
            <person name="Tyson G.W."/>
            <person name="Hugenholtz P."/>
            <person name="Polz M.F."/>
            <person name="Zhang T."/>
        </authorList>
    </citation>
    <scope>NUCLEOTIDE SEQUENCE</scope>
    <source>
        <strain evidence="3">HKST-UBA10</strain>
    </source>
</reference>
<dbReference type="AlphaFoldDB" id="A0A955L3S7"/>
<proteinExistence type="predicted"/>
<evidence type="ECO:0000256" key="1">
    <source>
        <dbReference type="SAM" id="MobiDB-lite"/>
    </source>
</evidence>
<dbReference type="InterPro" id="IPR018392">
    <property type="entry name" value="LysM"/>
</dbReference>
<dbReference type="PROSITE" id="PS51782">
    <property type="entry name" value="LYSM"/>
    <property type="match status" value="1"/>
</dbReference>
<protein>
    <submittedName>
        <fullName evidence="3">LysM peptidoglycan-binding domain-containing protein</fullName>
    </submittedName>
</protein>
<dbReference type="CDD" id="cd00118">
    <property type="entry name" value="LysM"/>
    <property type="match status" value="1"/>
</dbReference>
<evidence type="ECO:0000259" key="2">
    <source>
        <dbReference type="PROSITE" id="PS51782"/>
    </source>
</evidence>
<dbReference type="EMBL" id="JAGQLG010000107">
    <property type="protein sequence ID" value="MCA9382322.1"/>
    <property type="molecule type" value="Genomic_DNA"/>
</dbReference>
<feature type="domain" description="LysM" evidence="2">
    <location>
        <begin position="119"/>
        <end position="170"/>
    </location>
</feature>
<dbReference type="SUPFAM" id="SSF54106">
    <property type="entry name" value="LysM domain"/>
    <property type="match status" value="1"/>
</dbReference>
<reference evidence="3" key="1">
    <citation type="submission" date="2020-04" db="EMBL/GenBank/DDBJ databases">
        <authorList>
            <person name="Zhang T."/>
        </authorList>
    </citation>
    <scope>NUCLEOTIDE SEQUENCE</scope>
    <source>
        <strain evidence="3">HKST-UBA10</strain>
    </source>
</reference>
<evidence type="ECO:0000313" key="4">
    <source>
        <dbReference type="Proteomes" id="UP000782843"/>
    </source>
</evidence>
<dbReference type="Gene3D" id="3.10.350.10">
    <property type="entry name" value="LysM domain"/>
    <property type="match status" value="1"/>
</dbReference>
<name>A0A955L3S7_9BACT</name>
<dbReference type="SMART" id="SM00257">
    <property type="entry name" value="LysM"/>
    <property type="match status" value="1"/>
</dbReference>
<dbReference type="PANTHER" id="PTHR34700:SF4">
    <property type="entry name" value="PHAGE-LIKE ELEMENT PBSX PROTEIN XKDP"/>
    <property type="match status" value="1"/>
</dbReference>
<feature type="region of interest" description="Disordered" evidence="1">
    <location>
        <begin position="53"/>
        <end position="86"/>
    </location>
</feature>
<dbReference type="Pfam" id="PF01476">
    <property type="entry name" value="LysM"/>
    <property type="match status" value="1"/>
</dbReference>
<dbReference type="PANTHER" id="PTHR34700">
    <property type="entry name" value="POTASSIUM BINDING PROTEIN KBP"/>
    <property type="match status" value="1"/>
</dbReference>
<accession>A0A955L3S7</accession>
<sequence length="172" mass="18692">MAEKKESQDGFKLSKTKAVVIAILALVLLSSLSYGIYLRVNKDDSTDEKVITLDEGNNSSSENMDKAGSIDENAAEDSSVKIEDDKAVASERKGEVAGVQFDPSTWKATDYKEGEIKGDSYTVKLGDTLWEIAEARYGSGSQWKKILTANDIDYLPNGNPLIIPGQVLVLPT</sequence>
<comment type="caution">
    <text evidence="3">The sequence shown here is derived from an EMBL/GenBank/DDBJ whole genome shotgun (WGS) entry which is preliminary data.</text>
</comment>
<gene>
    <name evidence="3" type="ORF">KC660_02855</name>
</gene>
<dbReference type="Proteomes" id="UP000782843">
    <property type="component" value="Unassembled WGS sequence"/>
</dbReference>